<evidence type="ECO:0000256" key="3">
    <source>
        <dbReference type="ARBA" id="ARBA00023163"/>
    </source>
</evidence>
<proteinExistence type="predicted"/>
<dbReference type="Pfam" id="PF07729">
    <property type="entry name" value="FCD"/>
    <property type="match status" value="1"/>
</dbReference>
<accession>A0A419A0N5</accession>
<dbReference type="CDD" id="cd07377">
    <property type="entry name" value="WHTH_GntR"/>
    <property type="match status" value="1"/>
</dbReference>
<dbReference type="InterPro" id="IPR011711">
    <property type="entry name" value="GntR_C"/>
</dbReference>
<name>A0A419A0N5_9RHOB</name>
<dbReference type="OrthoDB" id="7620579at2"/>
<dbReference type="InterPro" id="IPR036388">
    <property type="entry name" value="WH-like_DNA-bd_sf"/>
</dbReference>
<dbReference type="Gene3D" id="1.10.10.10">
    <property type="entry name" value="Winged helix-like DNA-binding domain superfamily/Winged helix DNA-binding domain"/>
    <property type="match status" value="1"/>
</dbReference>
<dbReference type="SMART" id="SM00895">
    <property type="entry name" value="FCD"/>
    <property type="match status" value="1"/>
</dbReference>
<gene>
    <name evidence="5" type="ORF">D3P06_03760</name>
</gene>
<protein>
    <submittedName>
        <fullName evidence="5">GntR family transcriptional regulator</fullName>
    </submittedName>
</protein>
<keyword evidence="3" id="KW-0804">Transcription</keyword>
<comment type="caution">
    <text evidence="5">The sequence shown here is derived from an EMBL/GenBank/DDBJ whole genome shotgun (WGS) entry which is preliminary data.</text>
</comment>
<reference evidence="5 6" key="1">
    <citation type="submission" date="2018-09" db="EMBL/GenBank/DDBJ databases">
        <title>Paracoccus onubensis nov. sp. a moderate halophilic bacterium isolated from Gruta de las Maravillas (Aracena, Spain).</title>
        <authorList>
            <person name="Jurado V."/>
            <person name="Gutierrez-Patricio S."/>
            <person name="Gonzalez-Pimentel J.L."/>
            <person name="Laiz L."/>
            <person name="Saiz-Jimenez C."/>
        </authorList>
    </citation>
    <scope>NUCLEOTIDE SEQUENCE [LARGE SCALE GENOMIC DNA]</scope>
    <source>
        <strain evidence="5 6">DSM 19484</strain>
    </source>
</reference>
<dbReference type="Proteomes" id="UP000285530">
    <property type="component" value="Unassembled WGS sequence"/>
</dbReference>
<evidence type="ECO:0000256" key="1">
    <source>
        <dbReference type="ARBA" id="ARBA00023015"/>
    </source>
</evidence>
<dbReference type="SUPFAM" id="SSF48008">
    <property type="entry name" value="GntR ligand-binding domain-like"/>
    <property type="match status" value="1"/>
</dbReference>
<dbReference type="InterPro" id="IPR036390">
    <property type="entry name" value="WH_DNA-bd_sf"/>
</dbReference>
<feature type="domain" description="HTH gntR-type" evidence="4">
    <location>
        <begin position="3"/>
        <end position="70"/>
    </location>
</feature>
<dbReference type="EMBL" id="QZEV01000009">
    <property type="protein sequence ID" value="RJL06459.1"/>
    <property type="molecule type" value="Genomic_DNA"/>
</dbReference>
<dbReference type="PANTHER" id="PTHR43537">
    <property type="entry name" value="TRANSCRIPTIONAL REGULATOR, GNTR FAMILY"/>
    <property type="match status" value="1"/>
</dbReference>
<dbReference type="AlphaFoldDB" id="A0A419A0N5"/>
<keyword evidence="1" id="KW-0805">Transcription regulation</keyword>
<evidence type="ECO:0000313" key="5">
    <source>
        <dbReference type="EMBL" id="RJL06459.1"/>
    </source>
</evidence>
<dbReference type="SUPFAM" id="SSF46785">
    <property type="entry name" value="Winged helix' DNA-binding domain"/>
    <property type="match status" value="1"/>
</dbReference>
<keyword evidence="2" id="KW-0238">DNA-binding</keyword>
<dbReference type="SMART" id="SM00345">
    <property type="entry name" value="HTH_GNTR"/>
    <property type="match status" value="1"/>
</dbReference>
<evidence type="ECO:0000313" key="6">
    <source>
        <dbReference type="Proteomes" id="UP000285530"/>
    </source>
</evidence>
<dbReference type="GO" id="GO:0003677">
    <property type="term" value="F:DNA binding"/>
    <property type="evidence" value="ECO:0007669"/>
    <property type="project" value="UniProtKB-KW"/>
</dbReference>
<dbReference type="Pfam" id="PF00392">
    <property type="entry name" value="GntR"/>
    <property type="match status" value="1"/>
</dbReference>
<dbReference type="PANTHER" id="PTHR43537:SF49">
    <property type="entry name" value="TRANSCRIPTIONAL REGULATORY PROTEIN"/>
    <property type="match status" value="1"/>
</dbReference>
<dbReference type="InterPro" id="IPR000524">
    <property type="entry name" value="Tscrpt_reg_HTH_GntR"/>
</dbReference>
<evidence type="ECO:0000259" key="4">
    <source>
        <dbReference type="PROSITE" id="PS50949"/>
    </source>
</evidence>
<dbReference type="InterPro" id="IPR008920">
    <property type="entry name" value="TF_FadR/GntR_C"/>
</dbReference>
<dbReference type="Gene3D" id="1.20.120.530">
    <property type="entry name" value="GntR ligand-binding domain-like"/>
    <property type="match status" value="1"/>
</dbReference>
<dbReference type="PROSITE" id="PS50949">
    <property type="entry name" value="HTH_GNTR"/>
    <property type="match status" value="1"/>
</dbReference>
<keyword evidence="6" id="KW-1185">Reference proteome</keyword>
<evidence type="ECO:0000256" key="2">
    <source>
        <dbReference type="ARBA" id="ARBA00023125"/>
    </source>
</evidence>
<sequence>MTRPTTHRIRVDLENAIVDGRYQPGDRIDPEAIAAGYGCSRTPVREALQALEASGLVVVQPKRGSFVARLDVRQLMERFELMAELEAFCAALACRRATAEDLDRIAASNAACARAADRDDAEGYYTENTVFHQAIYAASGNGFLRAQATRLQAVLQPYRRRQLQARGRIRRSLDEHRRIEQAIRQGDADLARRLMTDHVLVQGERFRDLAAMVAP</sequence>
<organism evidence="5 6">
    <name type="scientific">Paracoccus aestuarii</name>
    <dbReference type="NCBI Taxonomy" id="453842"/>
    <lineage>
        <taxon>Bacteria</taxon>
        <taxon>Pseudomonadati</taxon>
        <taxon>Pseudomonadota</taxon>
        <taxon>Alphaproteobacteria</taxon>
        <taxon>Rhodobacterales</taxon>
        <taxon>Paracoccaceae</taxon>
        <taxon>Paracoccus</taxon>
    </lineage>
</organism>
<dbReference type="GO" id="GO:0003700">
    <property type="term" value="F:DNA-binding transcription factor activity"/>
    <property type="evidence" value="ECO:0007669"/>
    <property type="project" value="InterPro"/>
</dbReference>
<dbReference type="RefSeq" id="WP_119885291.1">
    <property type="nucleotide sequence ID" value="NZ_CP067169.1"/>
</dbReference>